<dbReference type="OrthoDB" id="11472at2157"/>
<evidence type="ECO:0000259" key="1">
    <source>
        <dbReference type="SMART" id="SM00507"/>
    </source>
</evidence>
<dbReference type="AlphaFoldDB" id="A0A1H6SXM5"/>
<keyword evidence="2" id="KW-0378">Hydrolase</keyword>
<dbReference type="GO" id="GO:0004519">
    <property type="term" value="F:endonuclease activity"/>
    <property type="evidence" value="ECO:0007669"/>
    <property type="project" value="UniProtKB-KW"/>
</dbReference>
<keyword evidence="3" id="KW-1185">Reference proteome</keyword>
<dbReference type="InterPro" id="IPR058712">
    <property type="entry name" value="SRA_ScoMcrA"/>
</dbReference>
<accession>A0A2H4PY38</accession>
<dbReference type="SMART" id="SM00507">
    <property type="entry name" value="HNHc"/>
    <property type="match status" value="1"/>
</dbReference>
<accession>A0A1H6SXM5</accession>
<evidence type="ECO:0000313" key="3">
    <source>
        <dbReference type="Proteomes" id="UP000198888"/>
    </source>
</evidence>
<gene>
    <name evidence="2" type="ORF">SAMN05444271_106127</name>
</gene>
<dbReference type="GeneID" id="35001028"/>
<proteinExistence type="predicted"/>
<dbReference type="Proteomes" id="UP000198888">
    <property type="component" value="Unassembled WGS sequence"/>
</dbReference>
<name>A0A1H6SXM5_9EURY</name>
<dbReference type="Pfam" id="PF13391">
    <property type="entry name" value="HNH_2"/>
    <property type="match status" value="1"/>
</dbReference>
<dbReference type="Gene3D" id="1.10.30.50">
    <property type="match status" value="1"/>
</dbReference>
<dbReference type="CDD" id="cd00085">
    <property type="entry name" value="HNHc"/>
    <property type="match status" value="1"/>
</dbReference>
<dbReference type="Pfam" id="PF26348">
    <property type="entry name" value="SRA_ScoMcrA"/>
    <property type="match status" value="1"/>
</dbReference>
<keyword evidence="2" id="KW-0540">Nuclease</keyword>
<dbReference type="RefSeq" id="WP_089671577.1">
    <property type="nucleotide sequence ID" value="NZ_CP024845.1"/>
</dbReference>
<reference evidence="2 3" key="1">
    <citation type="submission" date="2016-10" db="EMBL/GenBank/DDBJ databases">
        <authorList>
            <person name="de Groot N.N."/>
        </authorList>
    </citation>
    <scope>NUCLEOTIDE SEQUENCE [LARGE SCALE GENOMIC DNA]</scope>
    <source>
        <strain evidence="2 3">DSM 22187</strain>
    </source>
</reference>
<dbReference type="InterPro" id="IPR003615">
    <property type="entry name" value="HNH_nuc"/>
</dbReference>
<dbReference type="KEGG" id="hae:halTADL_0197"/>
<evidence type="ECO:0000313" key="2">
    <source>
        <dbReference type="EMBL" id="SEI72521.1"/>
    </source>
</evidence>
<keyword evidence="2" id="KW-0255">Endonuclease</keyword>
<sequence>MKEPPEGIEISHNYTQEEIESAFNTGFGYRISGINPRRDEQDRRYILLFANENGPYSDSVTQGRFEYIGEGLSGDQNKKSPGNSTLIDAISTDIPIYFFYKRARDDGWEYQGLVDVIDYEFREQDERNILAYIMEYREDFSSNGLYLIPVSQEWRMRFRNSVENPHNLSGYEEVPPQLVGYEELRIWGTTETDSAKKQAAIEKMEAGDYILFYHGGDFILGARVQRTFDNSDVGALIWSQPESRHIYILDEVTTDVPSVEQVWDWLGYEGREVVQGFTRVANERLARLRQEHGSLQAAIFNVEREPTEDEIEEEKSALEKVVDSPPQLTEDEELYTVSRRRARDSAFARLVREAYDSQCVFCGSQRETPKGNPETEAAHIYPKKEGGSDDVRNGISLCKLHHWAFDTGWLSISDEYKILVKEEPERNGYDEFKELGENKMRLPNEDAVKPHPMFLAEHRQLNGFHDD</sequence>
<feature type="domain" description="HNH nuclease" evidence="1">
    <location>
        <begin position="347"/>
        <end position="403"/>
    </location>
</feature>
<protein>
    <submittedName>
        <fullName evidence="2">HNH endonuclease</fullName>
    </submittedName>
</protein>
<dbReference type="EMBL" id="FNYR01000006">
    <property type="protein sequence ID" value="SEI72521.1"/>
    <property type="molecule type" value="Genomic_DNA"/>
</dbReference>
<organism evidence="2 3">
    <name type="scientific">Halohasta litchfieldiae</name>
    <dbReference type="NCBI Taxonomy" id="1073996"/>
    <lineage>
        <taxon>Archaea</taxon>
        <taxon>Methanobacteriati</taxon>
        <taxon>Methanobacteriota</taxon>
        <taxon>Stenosarchaea group</taxon>
        <taxon>Halobacteria</taxon>
        <taxon>Halobacteriales</taxon>
        <taxon>Haloferacaceae</taxon>
        <taxon>Halohasta</taxon>
    </lineage>
</organism>